<dbReference type="PIRSF" id="PIRSF004862">
    <property type="entry name" value="FliF"/>
    <property type="match status" value="1"/>
</dbReference>
<gene>
    <name evidence="13" type="primary">fliF</name>
    <name evidence="14" type="ORF">LS73_006590</name>
    <name evidence="13" type="ORF">NCTC12714_01755</name>
</gene>
<dbReference type="RefSeq" id="WP_034557983.1">
    <property type="nucleotide sequence ID" value="NZ_FZML01000011.1"/>
</dbReference>
<dbReference type="STRING" id="216.LS73_05285"/>
<evidence type="ECO:0000256" key="7">
    <source>
        <dbReference type="ARBA" id="ARBA00023136"/>
    </source>
</evidence>
<evidence type="ECO:0000256" key="5">
    <source>
        <dbReference type="ARBA" id="ARBA00022692"/>
    </source>
</evidence>
<feature type="domain" description="Flagellar M-ring N-terminal" evidence="11">
    <location>
        <begin position="55"/>
        <end position="222"/>
    </location>
</feature>
<feature type="transmembrane region" description="Helical" evidence="10">
    <location>
        <begin position="447"/>
        <end position="468"/>
    </location>
</feature>
<dbReference type="EMBL" id="UGJE01000002">
    <property type="protein sequence ID" value="STQ86944.1"/>
    <property type="molecule type" value="Genomic_DNA"/>
</dbReference>
<keyword evidence="16" id="KW-1185">Reference proteome</keyword>
<evidence type="ECO:0000313" key="16">
    <source>
        <dbReference type="Proteomes" id="UP000255139"/>
    </source>
</evidence>
<keyword evidence="13" id="KW-0282">Flagellum</keyword>
<evidence type="ECO:0000313" key="13">
    <source>
        <dbReference type="EMBL" id="STQ86944.1"/>
    </source>
</evidence>
<dbReference type="Pfam" id="PF01514">
    <property type="entry name" value="YscJ_FliF"/>
    <property type="match status" value="1"/>
</dbReference>
<feature type="transmembrane region" description="Helical" evidence="10">
    <location>
        <begin position="23"/>
        <end position="41"/>
    </location>
</feature>
<dbReference type="InterPro" id="IPR043427">
    <property type="entry name" value="YscJ/FliF"/>
</dbReference>
<dbReference type="Proteomes" id="UP000255139">
    <property type="component" value="Unassembled WGS sequence"/>
</dbReference>
<evidence type="ECO:0000259" key="11">
    <source>
        <dbReference type="Pfam" id="PF01514"/>
    </source>
</evidence>
<comment type="similarity">
    <text evidence="3 9">Belongs to the FliF family.</text>
</comment>
<proteinExistence type="inferred from homology"/>
<dbReference type="GO" id="GO:0009431">
    <property type="term" value="C:bacterial-type flagellum basal body, MS ring"/>
    <property type="evidence" value="ECO:0007669"/>
    <property type="project" value="InterPro"/>
</dbReference>
<keyword evidence="13" id="KW-0969">Cilium</keyword>
<dbReference type="PANTHER" id="PTHR30046">
    <property type="entry name" value="FLAGELLAR M-RING PROTEIN"/>
    <property type="match status" value="1"/>
</dbReference>
<protein>
    <recommendedName>
        <fullName evidence="9">Flagellar M-ring protein</fullName>
    </recommendedName>
</protein>
<feature type="domain" description="Flagellar M-ring C-terminal" evidence="12">
    <location>
        <begin position="263"/>
        <end position="420"/>
    </location>
</feature>
<dbReference type="EMBL" id="JRPD02000014">
    <property type="protein sequence ID" value="TLD99847.1"/>
    <property type="molecule type" value="Genomic_DNA"/>
</dbReference>
<dbReference type="Gene3D" id="3.30.300.30">
    <property type="match status" value="1"/>
</dbReference>
<accession>A0A099U0Q9</accession>
<dbReference type="Pfam" id="PF08345">
    <property type="entry name" value="YscJ_FliF_C"/>
    <property type="match status" value="1"/>
</dbReference>
<reference evidence="13 16" key="2">
    <citation type="submission" date="2018-06" db="EMBL/GenBank/DDBJ databases">
        <authorList>
            <consortium name="Pathogen Informatics"/>
            <person name="Doyle S."/>
        </authorList>
    </citation>
    <scope>NUCLEOTIDE SEQUENCE [LARGE SCALE GENOMIC DNA]</scope>
    <source>
        <strain evidence="13 16">NCTC12714</strain>
    </source>
</reference>
<dbReference type="PRINTS" id="PR01009">
    <property type="entry name" value="FLGMRINGFLIF"/>
</dbReference>
<comment type="subcellular location">
    <subcellularLocation>
        <location evidence="1 9">Bacterial flagellum basal body</location>
    </subcellularLocation>
    <subcellularLocation>
        <location evidence="2">Cell membrane</location>
        <topology evidence="2">Multi-pass membrane protein</topology>
    </subcellularLocation>
</comment>
<evidence type="ECO:0000313" key="15">
    <source>
        <dbReference type="Proteomes" id="UP000029922"/>
    </source>
</evidence>
<evidence type="ECO:0000259" key="12">
    <source>
        <dbReference type="Pfam" id="PF08345"/>
    </source>
</evidence>
<evidence type="ECO:0000256" key="6">
    <source>
        <dbReference type="ARBA" id="ARBA00022989"/>
    </source>
</evidence>
<dbReference type="NCBIfam" id="TIGR00206">
    <property type="entry name" value="fliF"/>
    <property type="match status" value="1"/>
</dbReference>
<evidence type="ECO:0000256" key="1">
    <source>
        <dbReference type="ARBA" id="ARBA00004117"/>
    </source>
</evidence>
<comment type="function">
    <text evidence="9">The M ring may be actively involved in energy transduction.</text>
</comment>
<keyword evidence="5 10" id="KW-0812">Transmembrane</keyword>
<dbReference type="InterPro" id="IPR045851">
    <property type="entry name" value="AMP-bd_C_sf"/>
</dbReference>
<sequence>MDFKAIFVQLQNLINKLNKKQQIVVLVTVIVIVAFLSYLLVSSLGERQSGSSDGFQVLFSAENPSDTGAAISYLKQQNIPYRMTNENTIVVPQNKVYEVRNELAMQGIPKGRVDYGIFDESTFGQTSEEIRIKTYRARKGQLEQTLMVLSPIKEARVEVSEPKDDVFVQSKALPKASVALVLYENTSLSPKQIFGIKNLVANSFNGLIPENVFITDQMGRALGEQNPDEVENERAFKELQYRIQAEKETTLKIQQAIAKYVGGLDRMSVSVNMDFDFGKQESIEEVYSKDSAVVSESALEEKREGLAPKEPGGVPGVINNIKEVNDLDGGNREKYEKSQSATNYLPDKKQTTTKVQYPQLKRMTVAVVVDGTYTENVNEETGVITMQYSPRSAEDLANIQKTVEAASGFKVDRGDIVSVVPGQLNSVGSGIPPLTNFEKVAQAVEKYLGPFMPLLRYVLVIIVLFFFYKKVIVPFAERMLEVHEEEESEQQPLFDFDDDDDTLNRANEMRKRVEEQLGIGEGFNEDAVKYDVLLEKIKEAVRSKPDEVAGLFQALIRDEIEMK</sequence>
<keyword evidence="4" id="KW-1003">Cell membrane</keyword>
<evidence type="ECO:0000256" key="4">
    <source>
        <dbReference type="ARBA" id="ARBA00022475"/>
    </source>
</evidence>
<dbReference type="InterPro" id="IPR006182">
    <property type="entry name" value="FliF_N_dom"/>
</dbReference>
<keyword evidence="8 9" id="KW-0975">Bacterial flagellum</keyword>
<dbReference type="GO" id="GO:0005886">
    <property type="term" value="C:plasma membrane"/>
    <property type="evidence" value="ECO:0007669"/>
    <property type="project" value="UniProtKB-SubCell"/>
</dbReference>
<evidence type="ECO:0000256" key="8">
    <source>
        <dbReference type="ARBA" id="ARBA00023143"/>
    </source>
</evidence>
<reference evidence="14 15" key="1">
    <citation type="journal article" date="2014" name="Genome Announc.">
        <title>Draft genome sequences of eight enterohepatic helicobacter species isolated from both laboratory and wild rodents.</title>
        <authorList>
            <person name="Sheh A."/>
            <person name="Shen Z."/>
            <person name="Fox J.G."/>
        </authorList>
    </citation>
    <scope>NUCLEOTIDE SEQUENCE [LARGE SCALE GENOMIC DNA]</scope>
    <source>
        <strain evidence="14 15">ST1</strain>
    </source>
</reference>
<dbReference type="InterPro" id="IPR013556">
    <property type="entry name" value="Flag_M-ring_C"/>
</dbReference>
<dbReference type="AlphaFoldDB" id="A0A099U0Q9"/>
<organism evidence="13 16">
    <name type="scientific">Helicobacter muridarum</name>
    <dbReference type="NCBI Taxonomy" id="216"/>
    <lineage>
        <taxon>Bacteria</taxon>
        <taxon>Pseudomonadati</taxon>
        <taxon>Campylobacterota</taxon>
        <taxon>Epsilonproteobacteria</taxon>
        <taxon>Campylobacterales</taxon>
        <taxon>Helicobacteraceae</taxon>
        <taxon>Helicobacter</taxon>
    </lineage>
</organism>
<keyword evidence="13" id="KW-0966">Cell projection</keyword>
<evidence type="ECO:0000256" key="10">
    <source>
        <dbReference type="SAM" id="Phobius"/>
    </source>
</evidence>
<dbReference type="OrthoDB" id="9807026at2"/>
<keyword evidence="6 10" id="KW-1133">Transmembrane helix</keyword>
<dbReference type="PANTHER" id="PTHR30046:SF0">
    <property type="entry name" value="FLAGELLAR M-RING PROTEIN"/>
    <property type="match status" value="1"/>
</dbReference>
<dbReference type="Proteomes" id="UP000029922">
    <property type="component" value="Unassembled WGS sequence"/>
</dbReference>
<dbReference type="InterPro" id="IPR000067">
    <property type="entry name" value="FlgMring_FliF"/>
</dbReference>
<evidence type="ECO:0000256" key="9">
    <source>
        <dbReference type="PIRNR" id="PIRNR004862"/>
    </source>
</evidence>
<keyword evidence="7 10" id="KW-0472">Membrane</keyword>
<dbReference type="GO" id="GO:0071973">
    <property type="term" value="P:bacterial-type flagellum-dependent cell motility"/>
    <property type="evidence" value="ECO:0007669"/>
    <property type="project" value="InterPro"/>
</dbReference>
<evidence type="ECO:0000256" key="2">
    <source>
        <dbReference type="ARBA" id="ARBA00004651"/>
    </source>
</evidence>
<evidence type="ECO:0000313" key="14">
    <source>
        <dbReference type="EMBL" id="TLD99847.1"/>
    </source>
</evidence>
<name>A0A099U0Q9_9HELI</name>
<evidence type="ECO:0000256" key="3">
    <source>
        <dbReference type="ARBA" id="ARBA00007971"/>
    </source>
</evidence>
<dbReference type="GO" id="GO:0003774">
    <property type="term" value="F:cytoskeletal motor activity"/>
    <property type="evidence" value="ECO:0007669"/>
    <property type="project" value="InterPro"/>
</dbReference>